<dbReference type="PANTHER" id="PTHR42754">
    <property type="entry name" value="ENDOGLUCANASE"/>
    <property type="match status" value="1"/>
</dbReference>
<reference evidence="2" key="1">
    <citation type="journal article" date="2019" name="Int. J. Syst. Evol. Microbiol.">
        <title>The Global Catalogue of Microorganisms (GCM) 10K type strain sequencing project: providing services to taxonomists for standard genome sequencing and annotation.</title>
        <authorList>
            <consortium name="The Broad Institute Genomics Platform"/>
            <consortium name="The Broad Institute Genome Sequencing Center for Infectious Disease"/>
            <person name="Wu L."/>
            <person name="Ma J."/>
        </authorList>
    </citation>
    <scope>NUCLEOTIDE SEQUENCE [LARGE SCALE GENOMIC DNA]</scope>
    <source>
        <strain evidence="2">KCTC 42423</strain>
    </source>
</reference>
<evidence type="ECO:0000313" key="2">
    <source>
        <dbReference type="Proteomes" id="UP001597459"/>
    </source>
</evidence>
<evidence type="ECO:0008006" key="3">
    <source>
        <dbReference type="Google" id="ProtNLM"/>
    </source>
</evidence>
<accession>A0ABW5N399</accession>
<keyword evidence="2" id="KW-1185">Reference proteome</keyword>
<proteinExistence type="predicted"/>
<dbReference type="EMBL" id="JBHULX010000001">
    <property type="protein sequence ID" value="MFD2589230.1"/>
    <property type="molecule type" value="Genomic_DNA"/>
</dbReference>
<evidence type="ECO:0000313" key="1">
    <source>
        <dbReference type="EMBL" id="MFD2589230.1"/>
    </source>
</evidence>
<organism evidence="1 2">
    <name type="scientific">Aquimarina hainanensis</name>
    <dbReference type="NCBI Taxonomy" id="1578017"/>
    <lineage>
        <taxon>Bacteria</taxon>
        <taxon>Pseudomonadati</taxon>
        <taxon>Bacteroidota</taxon>
        <taxon>Flavobacteriia</taxon>
        <taxon>Flavobacteriales</taxon>
        <taxon>Flavobacteriaceae</taxon>
        <taxon>Aquimarina</taxon>
    </lineage>
</organism>
<dbReference type="RefSeq" id="WP_176028145.1">
    <property type="nucleotide sequence ID" value="NZ_JBHSJV010000001.1"/>
</dbReference>
<name>A0ABW5N399_9FLAO</name>
<dbReference type="Proteomes" id="UP001597459">
    <property type="component" value="Unassembled WGS sequence"/>
</dbReference>
<gene>
    <name evidence="1" type="ORF">ACFSTE_00205</name>
</gene>
<sequence length="452" mass="49025">MNTSKISIYTIAFVITLTAISSCSNDDEGTPPKVDEKIERDIEWVKTYGGSNEDNALSVVETTDGGYAVAGYTQSIDGDITGKTATDSDFWLLKLSPSGEILWNKTYGGTGDERAEKIIQTNDGGFVMVGYSRSTDGDVSVNAGLQDYWVLKTDSSGTLEWEKSFGFPGIDRAFSALQTKDGGFFITGFLDVTASDGGGNDDKNKNEKHGVGEFWGIKLDANGEKQWRRYFGGSNNDRSYDVIETEDQGFIMIGSSESEDFDISNSKGSYDFWAVKVDAKGTKVWEKSYGGSQIDISYAIAAAGNGKYLIIGDSRSEDGDISNPKGNADLWIIQIDDKGSIQWKKSIGGTAFDTGRGIYKTKEGNFIITGNSRSGDVDLTKNNGQSDIWNLIIGPDGNVKWSQTVGGTEAEYGNGCIETKDKKIIIVGNSESSDFDITTNKGVKDVVVIKYK</sequence>
<dbReference type="PANTHER" id="PTHR42754:SF1">
    <property type="entry name" value="LIPOPROTEIN"/>
    <property type="match status" value="1"/>
</dbReference>
<protein>
    <recommendedName>
        <fullName evidence="3">Bulb-type lectin domain-containing protein</fullName>
    </recommendedName>
</protein>
<comment type="caution">
    <text evidence="1">The sequence shown here is derived from an EMBL/GenBank/DDBJ whole genome shotgun (WGS) entry which is preliminary data.</text>
</comment>
<dbReference type="PROSITE" id="PS51257">
    <property type="entry name" value="PROKAR_LIPOPROTEIN"/>
    <property type="match status" value="1"/>
</dbReference>